<keyword evidence="2" id="KW-1185">Reference proteome</keyword>
<dbReference type="eggNOG" id="ENOG5032Y98">
    <property type="taxonomic scope" value="Bacteria"/>
</dbReference>
<dbReference type="STRING" id="926562.Oweho_2241"/>
<dbReference type="KEGG" id="oho:Oweho_2241"/>
<evidence type="ECO:0008006" key="3">
    <source>
        <dbReference type="Google" id="ProtNLM"/>
    </source>
</evidence>
<organism evidence="1 2">
    <name type="scientific">Owenweeksia hongkongensis (strain DSM 17368 / CIP 108786 / JCM 12287 / NRRL B-23963 / UST20020801)</name>
    <dbReference type="NCBI Taxonomy" id="926562"/>
    <lineage>
        <taxon>Bacteria</taxon>
        <taxon>Pseudomonadati</taxon>
        <taxon>Bacteroidota</taxon>
        <taxon>Flavobacteriia</taxon>
        <taxon>Flavobacteriales</taxon>
        <taxon>Owenweeksiaceae</taxon>
        <taxon>Owenweeksia</taxon>
    </lineage>
</organism>
<reference evidence="1 2" key="1">
    <citation type="journal article" date="2012" name="Stand. Genomic Sci.">
        <title>Genome sequence of the orange-pigmented seawater bacterium Owenweeksia hongkongensis type strain (UST20020801(T)).</title>
        <authorList>
            <person name="Riedel T."/>
            <person name="Held B."/>
            <person name="Nolan M."/>
            <person name="Lucas S."/>
            <person name="Lapidus A."/>
            <person name="Tice H."/>
            <person name="Del Rio T.G."/>
            <person name="Cheng J.F."/>
            <person name="Han C."/>
            <person name="Tapia R."/>
            <person name="Goodwin L.A."/>
            <person name="Pitluck S."/>
            <person name="Liolios K."/>
            <person name="Mavromatis K."/>
            <person name="Pagani I."/>
            <person name="Ivanova N."/>
            <person name="Mikhailova N."/>
            <person name="Pati A."/>
            <person name="Chen A."/>
            <person name="Palaniappan K."/>
            <person name="Rohde M."/>
            <person name="Tindall B.J."/>
            <person name="Detter J.C."/>
            <person name="Goker M."/>
            <person name="Woyke T."/>
            <person name="Bristow J."/>
            <person name="Eisen J.A."/>
            <person name="Markowitz V."/>
            <person name="Hugenholtz P."/>
            <person name="Klenk H.P."/>
            <person name="Kyrpides N.C."/>
        </authorList>
    </citation>
    <scope>NUCLEOTIDE SEQUENCE</scope>
    <source>
        <strain evidence="2">DSM 17368 / JCM 12287 / NRRL B-23963</strain>
    </source>
</reference>
<dbReference type="Proteomes" id="UP000005631">
    <property type="component" value="Chromosome"/>
</dbReference>
<evidence type="ECO:0000313" key="2">
    <source>
        <dbReference type="Proteomes" id="UP000005631"/>
    </source>
</evidence>
<dbReference type="HOGENOM" id="CLU_189883_0_0_10"/>
<evidence type="ECO:0000313" key="1">
    <source>
        <dbReference type="EMBL" id="AEV33215.1"/>
    </source>
</evidence>
<accession>G8R4U1</accession>
<dbReference type="OrthoDB" id="1467821at2"/>
<dbReference type="EMBL" id="CP003156">
    <property type="protein sequence ID" value="AEV33215.1"/>
    <property type="molecule type" value="Genomic_DNA"/>
</dbReference>
<dbReference type="PATRIC" id="fig|926562.3.peg.2257"/>
<proteinExistence type="predicted"/>
<gene>
    <name evidence="1" type="ordered locus">Oweho_2241</name>
</gene>
<dbReference type="AlphaFoldDB" id="G8R4U1"/>
<protein>
    <recommendedName>
        <fullName evidence="3">RND transporter</fullName>
    </recommendedName>
</protein>
<sequence length="72" mass="8065">MIALVCLTLGLAPFAPEPHVWEKLKWVANGAVGMVWYDWFDLLLHGSPWAMLIIGLVGRFALSKDETPPSMR</sequence>
<name>G8R4U1_OWEHD</name>